<dbReference type="EMBL" id="JWSP02000004">
    <property type="protein sequence ID" value="PNO32199.1"/>
    <property type="molecule type" value="Genomic_DNA"/>
</dbReference>
<accession>A0A1J6ZNW1</accession>
<feature type="DNA-binding region" description="OmpR/PhoB-type" evidence="2">
    <location>
        <begin position="1"/>
        <end position="104"/>
    </location>
</feature>
<dbReference type="Gene3D" id="1.10.10.10">
    <property type="entry name" value="Winged helix-like DNA-binding domain superfamily/Winged helix DNA-binding domain"/>
    <property type="match status" value="1"/>
</dbReference>
<keyword evidence="1 2" id="KW-0238">DNA-binding</keyword>
<dbReference type="InterPro" id="IPR036388">
    <property type="entry name" value="WH-like_DNA-bd_sf"/>
</dbReference>
<dbReference type="AlphaFoldDB" id="A0A1J6ZNW1"/>
<dbReference type="PROSITE" id="PS51755">
    <property type="entry name" value="OMPR_PHOB"/>
    <property type="match status" value="1"/>
</dbReference>
<sequence length="148" mass="17417">MRKYTINSEFIYNESLREIISLRDKKVLKVTLMRARCLSYLFENAYKKLITREMISHAVWGERSQFVSDANLTQLLYLLRRDLQQIGLSELFVTLPRQGIKIDDRFIIHSADIPPQTLQYHTHRYSKIISIGIPALLLLILFFLAPFT</sequence>
<comment type="caution">
    <text evidence="5">The sequence shown here is derived from an EMBL/GenBank/DDBJ whole genome shotgun (WGS) entry which is preliminary data.</text>
</comment>
<organism evidence="5 6">
    <name type="scientific">Salmonella enterica subsp. houtenae serovar 50:g,z51:-</name>
    <dbReference type="NCBI Taxonomy" id="1173947"/>
    <lineage>
        <taxon>Bacteria</taxon>
        <taxon>Pseudomonadati</taxon>
        <taxon>Pseudomonadota</taxon>
        <taxon>Gammaproteobacteria</taxon>
        <taxon>Enterobacterales</taxon>
        <taxon>Enterobacteriaceae</taxon>
        <taxon>Salmonella</taxon>
    </lineage>
</organism>
<keyword evidence="3" id="KW-1133">Transmembrane helix</keyword>
<evidence type="ECO:0000256" key="1">
    <source>
        <dbReference type="ARBA" id="ARBA00023125"/>
    </source>
</evidence>
<evidence type="ECO:0000313" key="5">
    <source>
        <dbReference type="EMBL" id="PNO32199.1"/>
    </source>
</evidence>
<dbReference type="GO" id="GO:0000160">
    <property type="term" value="P:phosphorelay signal transduction system"/>
    <property type="evidence" value="ECO:0007669"/>
    <property type="project" value="InterPro"/>
</dbReference>
<evidence type="ECO:0000313" key="6">
    <source>
        <dbReference type="Proteomes" id="UP000236163"/>
    </source>
</evidence>
<reference evidence="6" key="1">
    <citation type="submission" date="2017-12" db="EMBL/GenBank/DDBJ databases">
        <title>FDA dAtabase for Regulatory Grade micrObial Sequences (FDA-ARGOS): Supporting development and validation of Infectious Disease Dx tests.</title>
        <authorList>
            <person name="Sichtig H."/>
            <person name="Tallon L."/>
            <person name="Sadzewicz L."/>
            <person name="Sengamalay N."/>
            <person name="Nagaraj S."/>
            <person name="Vavikolanu K."/>
            <person name="Aluvathingal J."/>
            <person name="Nadendla S."/>
            <person name="Pirone D.C."/>
            <person name="Hoffman M."/>
            <person name="Muruvanda T."/>
            <person name="Allard M."/>
            <person name="Evans P."/>
        </authorList>
    </citation>
    <scope>NUCLEOTIDE SEQUENCE [LARGE SCALE GENOMIC DNA]</scope>
    <source>
        <strain evidence="6">FDAARGOS_55</strain>
    </source>
</reference>
<evidence type="ECO:0000256" key="2">
    <source>
        <dbReference type="PROSITE-ProRule" id="PRU01091"/>
    </source>
</evidence>
<feature type="transmembrane region" description="Helical" evidence="3">
    <location>
        <begin position="128"/>
        <end position="147"/>
    </location>
</feature>
<feature type="domain" description="OmpR/PhoB-type" evidence="4">
    <location>
        <begin position="1"/>
        <end position="104"/>
    </location>
</feature>
<dbReference type="GO" id="GO:0006355">
    <property type="term" value="P:regulation of DNA-templated transcription"/>
    <property type="evidence" value="ECO:0007669"/>
    <property type="project" value="InterPro"/>
</dbReference>
<protein>
    <submittedName>
        <fullName evidence="5">Transcriptional regulator</fullName>
    </submittedName>
</protein>
<dbReference type="SMART" id="SM00862">
    <property type="entry name" value="Trans_reg_C"/>
    <property type="match status" value="1"/>
</dbReference>
<dbReference type="Pfam" id="PF00486">
    <property type="entry name" value="Trans_reg_C"/>
    <property type="match status" value="1"/>
</dbReference>
<proteinExistence type="predicted"/>
<dbReference type="SUPFAM" id="SSF46894">
    <property type="entry name" value="C-terminal effector domain of the bipartite response regulators"/>
    <property type="match status" value="1"/>
</dbReference>
<dbReference type="InterPro" id="IPR016032">
    <property type="entry name" value="Sig_transdc_resp-reg_C-effctor"/>
</dbReference>
<keyword evidence="3" id="KW-0472">Membrane</keyword>
<name>A0A1J6ZNW1_SALHO</name>
<dbReference type="InterPro" id="IPR001867">
    <property type="entry name" value="OmpR/PhoB-type_DNA-bd"/>
</dbReference>
<evidence type="ECO:0000259" key="4">
    <source>
        <dbReference type="PROSITE" id="PS51755"/>
    </source>
</evidence>
<evidence type="ECO:0000256" key="3">
    <source>
        <dbReference type="SAM" id="Phobius"/>
    </source>
</evidence>
<keyword evidence="3" id="KW-0812">Transmembrane</keyword>
<dbReference type="Proteomes" id="UP000236163">
    <property type="component" value="Unassembled WGS sequence"/>
</dbReference>
<dbReference type="GO" id="GO:0003677">
    <property type="term" value="F:DNA binding"/>
    <property type="evidence" value="ECO:0007669"/>
    <property type="project" value="UniProtKB-UniRule"/>
</dbReference>
<gene>
    <name evidence="5" type="ORF">RK55_002570</name>
</gene>